<dbReference type="GO" id="GO:0016787">
    <property type="term" value="F:hydrolase activity"/>
    <property type="evidence" value="ECO:0007669"/>
    <property type="project" value="InterPro"/>
</dbReference>
<evidence type="ECO:0000313" key="3">
    <source>
        <dbReference type="EMBL" id="KZV94445.1"/>
    </source>
</evidence>
<evidence type="ECO:0000259" key="2">
    <source>
        <dbReference type="Pfam" id="PF01738"/>
    </source>
</evidence>
<dbReference type="InterPro" id="IPR002925">
    <property type="entry name" value="Dienelactn_hydro"/>
</dbReference>
<feature type="chain" id="PRO_5007859819" evidence="1">
    <location>
        <begin position="19"/>
        <end position="277"/>
    </location>
</feature>
<dbReference type="PANTHER" id="PTHR17630:SF44">
    <property type="entry name" value="PROTEIN AIM2"/>
    <property type="match status" value="1"/>
</dbReference>
<proteinExistence type="predicted"/>
<dbReference type="AlphaFoldDB" id="A0A165J7Q4"/>
<dbReference type="EMBL" id="KV425972">
    <property type="protein sequence ID" value="KZV94445.1"/>
    <property type="molecule type" value="Genomic_DNA"/>
</dbReference>
<keyword evidence="4" id="KW-1185">Reference proteome</keyword>
<gene>
    <name evidence="3" type="ORF">EXIGLDRAFT_736948</name>
</gene>
<evidence type="ECO:0000256" key="1">
    <source>
        <dbReference type="SAM" id="SignalP"/>
    </source>
</evidence>
<accession>A0A165J7Q4</accession>
<organism evidence="3 4">
    <name type="scientific">Exidia glandulosa HHB12029</name>
    <dbReference type="NCBI Taxonomy" id="1314781"/>
    <lineage>
        <taxon>Eukaryota</taxon>
        <taxon>Fungi</taxon>
        <taxon>Dikarya</taxon>
        <taxon>Basidiomycota</taxon>
        <taxon>Agaricomycotina</taxon>
        <taxon>Agaricomycetes</taxon>
        <taxon>Auriculariales</taxon>
        <taxon>Exidiaceae</taxon>
        <taxon>Exidia</taxon>
    </lineage>
</organism>
<dbReference type="Gene3D" id="3.40.50.1820">
    <property type="entry name" value="alpha/beta hydrolase"/>
    <property type="match status" value="1"/>
</dbReference>
<dbReference type="OrthoDB" id="17560at2759"/>
<keyword evidence="1" id="KW-0732">Signal</keyword>
<feature type="signal peptide" evidence="1">
    <location>
        <begin position="1"/>
        <end position="18"/>
    </location>
</feature>
<dbReference type="STRING" id="1314781.A0A165J7Q4"/>
<name>A0A165J7Q4_EXIGL</name>
<dbReference type="PANTHER" id="PTHR17630">
    <property type="entry name" value="DIENELACTONE HYDROLASE"/>
    <property type="match status" value="1"/>
</dbReference>
<dbReference type="InParanoid" id="A0A165J7Q4"/>
<dbReference type="InterPro" id="IPR029058">
    <property type="entry name" value="AB_hydrolase_fold"/>
</dbReference>
<dbReference type="Proteomes" id="UP000077266">
    <property type="component" value="Unassembled WGS sequence"/>
</dbReference>
<evidence type="ECO:0000313" key="4">
    <source>
        <dbReference type="Proteomes" id="UP000077266"/>
    </source>
</evidence>
<reference evidence="3 4" key="1">
    <citation type="journal article" date="2016" name="Mol. Biol. Evol.">
        <title>Comparative Genomics of Early-Diverging Mushroom-Forming Fungi Provides Insights into the Origins of Lignocellulose Decay Capabilities.</title>
        <authorList>
            <person name="Nagy L.G."/>
            <person name="Riley R."/>
            <person name="Tritt A."/>
            <person name="Adam C."/>
            <person name="Daum C."/>
            <person name="Floudas D."/>
            <person name="Sun H."/>
            <person name="Yadav J.S."/>
            <person name="Pangilinan J."/>
            <person name="Larsson K.H."/>
            <person name="Matsuura K."/>
            <person name="Barry K."/>
            <person name="Labutti K."/>
            <person name="Kuo R."/>
            <person name="Ohm R.A."/>
            <person name="Bhattacharya S.S."/>
            <person name="Shirouzu T."/>
            <person name="Yoshinaga Y."/>
            <person name="Martin F.M."/>
            <person name="Grigoriev I.V."/>
            <person name="Hibbett D.S."/>
        </authorList>
    </citation>
    <scope>NUCLEOTIDE SEQUENCE [LARGE SCALE GENOMIC DNA]</scope>
    <source>
        <strain evidence="3 4">HHB12029</strain>
    </source>
</reference>
<dbReference type="Pfam" id="PF01738">
    <property type="entry name" value="DLH"/>
    <property type="match status" value="1"/>
</dbReference>
<dbReference type="SUPFAM" id="SSF53474">
    <property type="entry name" value="alpha/beta-Hydrolases"/>
    <property type="match status" value="1"/>
</dbReference>
<sequence length="277" mass="29334">MFSKSLLALAALATAAFGAQLTDFQTEMHNVGQALDGEPAGFMTKIEGVDTYVTLPKGLRAKPREAVVFLTDIFGLALVNSKLLADQFAAKGFATFAPDYLNGDPVPVNQTGFNMTAWSLRHTEVQTTPPLLSVIDGLSKFGVKKLAATGYCFGGLYILRLAQNNTIAVGATAHPSALSVPDDFLKLSDIGKTPLQIHSAELDTAFTQALAATADSVLNATGTFSDLTPYAPGYNRINHLGVGHGFAVRPANASDPVQIAAMQAAFSETVDWFSKHL</sequence>
<feature type="domain" description="Dienelactone hydrolase" evidence="2">
    <location>
        <begin position="50"/>
        <end position="276"/>
    </location>
</feature>
<protein>
    <submittedName>
        <fullName evidence="3">Chlorocatechol-degradation protein</fullName>
    </submittedName>
</protein>